<organism evidence="2">
    <name type="scientific">Caenorhabditis brenneri</name>
    <name type="common">Nematode worm</name>
    <dbReference type="NCBI Taxonomy" id="135651"/>
    <lineage>
        <taxon>Eukaryota</taxon>
        <taxon>Metazoa</taxon>
        <taxon>Ecdysozoa</taxon>
        <taxon>Nematoda</taxon>
        <taxon>Chromadorea</taxon>
        <taxon>Rhabditida</taxon>
        <taxon>Rhabditina</taxon>
        <taxon>Rhabditomorpha</taxon>
        <taxon>Rhabditoidea</taxon>
        <taxon>Rhabditidae</taxon>
        <taxon>Peloderinae</taxon>
        <taxon>Caenorhabditis</taxon>
    </lineage>
</organism>
<keyword evidence="2" id="KW-1185">Reference proteome</keyword>
<dbReference type="EMBL" id="GL379933">
    <property type="protein sequence ID" value="EGT36301.1"/>
    <property type="molecule type" value="Genomic_DNA"/>
</dbReference>
<dbReference type="Proteomes" id="UP000008068">
    <property type="component" value="Unassembled WGS sequence"/>
</dbReference>
<sequence length="118" mass="14042">MLDPKRMEEFIEQIRLTPAIWRNQEYQVSREHLNEIWAHFGHTFDISQKEAERQWEYLIRLHKYMNPNATDEKFRFPSNSEKDEWSDADSAVADSLISFIKPSLDELLLISKPTESSV</sequence>
<proteinExistence type="predicted"/>
<dbReference type="OrthoDB" id="5818234at2759"/>
<dbReference type="AlphaFoldDB" id="G0NRQ4"/>
<name>G0NRQ4_CAEBE</name>
<evidence type="ECO:0000313" key="2">
    <source>
        <dbReference type="Proteomes" id="UP000008068"/>
    </source>
</evidence>
<accession>G0NRQ4</accession>
<dbReference type="FunCoup" id="G0NRQ4">
    <property type="interactions" value="1093"/>
</dbReference>
<protein>
    <recommendedName>
        <fullName evidence="3">MADF domain-containing protein</fullName>
    </recommendedName>
</protein>
<reference evidence="2" key="1">
    <citation type="submission" date="2011-07" db="EMBL/GenBank/DDBJ databases">
        <authorList>
            <consortium name="Caenorhabditis brenneri Sequencing and Analysis Consortium"/>
            <person name="Wilson R.K."/>
        </authorList>
    </citation>
    <scope>NUCLEOTIDE SEQUENCE [LARGE SCALE GENOMIC DNA]</scope>
    <source>
        <strain evidence="2">PB2801</strain>
    </source>
</reference>
<dbReference type="InParanoid" id="G0NRQ4"/>
<gene>
    <name evidence="1" type="ORF">CAEBREN_32686</name>
</gene>
<evidence type="ECO:0008006" key="3">
    <source>
        <dbReference type="Google" id="ProtNLM"/>
    </source>
</evidence>
<dbReference type="eggNOG" id="ENOG502TI94">
    <property type="taxonomic scope" value="Eukaryota"/>
</dbReference>
<dbReference type="HOGENOM" id="CLU_2075268_0_0_1"/>
<evidence type="ECO:0000313" key="1">
    <source>
        <dbReference type="EMBL" id="EGT36301.1"/>
    </source>
</evidence>